<sequence length="383" mass="44717">MPQDGQPLADFMPRFYARLSPGEKRRMAVKLGQAVRRWHDAGTQVCKADDIVVTHRMPANTDFLPRGRHLPGSHRPLSKRRRIKALGGLLSDCWDFTSRSERQRFLRAYVRSGPEIGQLHRGLIEKCAYEKSYAAWHRQGRYCFGNNAAFCAGHRDGFRYHGDKQRAGTALRELLPDPDKILEQGQIFKPGSRTHAGRIYLSCGEGFLKRFNDRGWWYRVRHLFRRSRAVHNWKVMWAFRYRRIPVADPVLCLEERFFRILKRSYVLTDFAEGGQRLKIVWQGLSDAQRCCLLIVLAQLLGRMHRFGCLHGDLKWDNILVCATGKGWRITLVDLDGSRVLRRPAANRAIRDVGRFLRDLEQVDTTGQWGRMFRRSWKKWITNI</sequence>
<dbReference type="STRING" id="29542.A6070_05130"/>
<dbReference type="InterPro" id="IPR008271">
    <property type="entry name" value="Ser/Thr_kinase_AS"/>
</dbReference>
<accession>A0A1L3GHY0</accession>
<dbReference type="GO" id="GO:0004672">
    <property type="term" value="F:protein kinase activity"/>
    <property type="evidence" value="ECO:0007669"/>
    <property type="project" value="InterPro"/>
</dbReference>
<dbReference type="AlphaFoldDB" id="A0A1L3GHY0"/>
<protein>
    <submittedName>
        <fullName evidence="1">Uncharacterized protein</fullName>
    </submittedName>
</protein>
<proteinExistence type="predicted"/>
<keyword evidence="2" id="KW-1185">Reference proteome</keyword>
<evidence type="ECO:0000313" key="1">
    <source>
        <dbReference type="EMBL" id="APG25510.1"/>
    </source>
</evidence>
<dbReference type="Proteomes" id="UP000182264">
    <property type="component" value="Chromosome"/>
</dbReference>
<dbReference type="PROSITE" id="PS00108">
    <property type="entry name" value="PROTEIN_KINASE_ST"/>
    <property type="match status" value="1"/>
</dbReference>
<organism evidence="1 2">
    <name type="scientific">Syntrophotalea acetylenica</name>
    <name type="common">Pelobacter acetylenicus</name>
    <dbReference type="NCBI Taxonomy" id="29542"/>
    <lineage>
        <taxon>Bacteria</taxon>
        <taxon>Pseudomonadati</taxon>
        <taxon>Thermodesulfobacteriota</taxon>
        <taxon>Desulfuromonadia</taxon>
        <taxon>Desulfuromonadales</taxon>
        <taxon>Syntrophotaleaceae</taxon>
        <taxon>Syntrophotalea</taxon>
    </lineage>
</organism>
<dbReference type="Gene3D" id="1.10.510.10">
    <property type="entry name" value="Transferase(Phosphotransferase) domain 1"/>
    <property type="match status" value="1"/>
</dbReference>
<gene>
    <name evidence="1" type="ORF">A7E75_11120</name>
</gene>
<dbReference type="EMBL" id="CP015518">
    <property type="protein sequence ID" value="APG25510.1"/>
    <property type="molecule type" value="Genomic_DNA"/>
</dbReference>
<dbReference type="Pfam" id="PF06293">
    <property type="entry name" value="Kdo"/>
    <property type="match status" value="1"/>
</dbReference>
<dbReference type="SUPFAM" id="SSF56112">
    <property type="entry name" value="Protein kinase-like (PK-like)"/>
    <property type="match status" value="1"/>
</dbReference>
<evidence type="ECO:0000313" key="2">
    <source>
        <dbReference type="Proteomes" id="UP000182264"/>
    </source>
</evidence>
<dbReference type="KEGG" id="pace:A6070_05130"/>
<dbReference type="InterPro" id="IPR011009">
    <property type="entry name" value="Kinase-like_dom_sf"/>
</dbReference>
<name>A0A1L3GHY0_SYNAC</name>
<reference evidence="1 2" key="1">
    <citation type="journal article" date="2017" name="Genome Announc.">
        <title>Complete Genome Sequences of Two Acetylene-Fermenting Pelobacter acetylenicus Strains.</title>
        <authorList>
            <person name="Sutton J.M."/>
            <person name="Baesman S.M."/>
            <person name="Fierst J.L."/>
            <person name="Poret-Peterson A.T."/>
            <person name="Oremland R.S."/>
            <person name="Dunlap D.S."/>
            <person name="Akob D.M."/>
        </authorList>
    </citation>
    <scope>NUCLEOTIDE SEQUENCE [LARGE SCALE GENOMIC DNA]</scope>
    <source>
        <strain evidence="1 2">DSM 3247</strain>
    </source>
</reference>